<gene>
    <name evidence="1" type="ORF">F0460_00625</name>
</gene>
<dbReference type="Proteomes" id="UP000325141">
    <property type="component" value="Unassembled WGS sequence"/>
</dbReference>
<name>A0A5M6CUU5_9FLAO</name>
<organism evidence="1 2">
    <name type="scientific">Paenimyroides baculatum</name>
    <dbReference type="NCBI Taxonomy" id="2608000"/>
    <lineage>
        <taxon>Bacteria</taxon>
        <taxon>Pseudomonadati</taxon>
        <taxon>Bacteroidota</taxon>
        <taxon>Flavobacteriia</taxon>
        <taxon>Flavobacteriales</taxon>
        <taxon>Flavobacteriaceae</taxon>
        <taxon>Paenimyroides</taxon>
    </lineage>
</organism>
<dbReference type="RefSeq" id="WP_150009383.1">
    <property type="nucleotide sequence ID" value="NZ_VWSG01000001.1"/>
</dbReference>
<accession>A0A5M6CUU5</accession>
<evidence type="ECO:0000313" key="1">
    <source>
        <dbReference type="EMBL" id="KAA5538140.1"/>
    </source>
</evidence>
<keyword evidence="2" id="KW-1185">Reference proteome</keyword>
<proteinExistence type="predicted"/>
<dbReference type="AlphaFoldDB" id="A0A5M6CUU5"/>
<comment type="caution">
    <text evidence="1">The sequence shown here is derived from an EMBL/GenBank/DDBJ whole genome shotgun (WGS) entry which is preliminary data.</text>
</comment>
<reference evidence="1 2" key="1">
    <citation type="submission" date="2019-09" db="EMBL/GenBank/DDBJ databases">
        <title>Genome sequence and assembly of Flavobacterium sp.</title>
        <authorList>
            <person name="Chhetri G."/>
        </authorList>
    </citation>
    <scope>NUCLEOTIDE SEQUENCE [LARGE SCALE GENOMIC DNA]</scope>
    <source>
        <strain evidence="1 2">SNL9</strain>
    </source>
</reference>
<protein>
    <submittedName>
        <fullName evidence="1">IS200/IS605 family element transposase accessory protein TnpB</fullName>
    </submittedName>
</protein>
<evidence type="ECO:0000313" key="2">
    <source>
        <dbReference type="Proteomes" id="UP000325141"/>
    </source>
</evidence>
<dbReference type="EMBL" id="VWSG01000001">
    <property type="protein sequence ID" value="KAA5538140.1"/>
    <property type="molecule type" value="Genomic_DNA"/>
</dbReference>
<sequence>MKKATMTLTRRMQITIDLPAGEQRKKVWSKMYKWQDICCRAANLIVSHLYVQLMITDFFYLSEGVKYKLTDEKKDIDGILQRSHINCTYRMLSDRFKEEIPTNMLAYLNHELIGKFRKNYKEYLNGTRSIDNFKTNKGFIFGKEGVRQLQYNEEKKYFGFVLFKIPFRVYLGKDFTDKYLLLQQVLSGEVKLCTSRIKMDNGKIFWLPVFEIAMEKHSLKPEIVAEASLSLEYPISVKIGKNRLQIGNKEEFLHRRLAIQAAYTRTRKAVAYCRGGNGRDRKLKALNRFKNMESNYVTNRLHEYSRRLIDFCVSNQAATLVLLDMQENIDIAKEEQFLLRNWSYYELITKIKYKAEKAGIELITT</sequence>